<dbReference type="EMBL" id="CBXF010000096">
    <property type="protein sequence ID" value="CDL83806.1"/>
    <property type="molecule type" value="Genomic_DNA"/>
</dbReference>
<dbReference type="PANTHER" id="PTHR23517">
    <property type="entry name" value="RESISTANCE PROTEIN MDTM, PUTATIVE-RELATED-RELATED"/>
    <property type="match status" value="1"/>
</dbReference>
<dbReference type="GeneID" id="97123483"/>
<dbReference type="AlphaFoldDB" id="W1J1Q4"/>
<evidence type="ECO:0000256" key="7">
    <source>
        <dbReference type="SAM" id="Phobius"/>
    </source>
</evidence>
<dbReference type="SUPFAM" id="SSF103473">
    <property type="entry name" value="MFS general substrate transporter"/>
    <property type="match status" value="1"/>
</dbReference>
<feature type="transmembrane region" description="Helical" evidence="7">
    <location>
        <begin position="252"/>
        <end position="276"/>
    </location>
</feature>
<keyword evidence="4 7" id="KW-0812">Transmembrane</keyword>
<protein>
    <recommendedName>
        <fullName evidence="10">Major facilitator superfamily (MFS) profile domain-containing protein</fullName>
    </recommendedName>
</protein>
<reference evidence="8" key="1">
    <citation type="submission" date="2013-11" db="EMBL/GenBank/DDBJ databases">
        <title>Draft genome sequence and annotation of the entomopathogenic bacteria, Xenorhabdus cabanillasi strain JM26 and Xenorhabdus szentirmai strain DSM 16338.</title>
        <authorList>
            <person name="Gualtieri M."/>
            <person name="Ogier J.C."/>
            <person name="Pages S."/>
            <person name="Givaudan A."/>
            <person name="Gaudriault S."/>
        </authorList>
    </citation>
    <scope>NUCLEOTIDE SEQUENCE [LARGE SCALE GENOMIC DNA]</scope>
    <source>
        <strain evidence="8">DSM 16338</strain>
    </source>
</reference>
<keyword evidence="2" id="KW-0813">Transport</keyword>
<evidence type="ECO:0000256" key="6">
    <source>
        <dbReference type="ARBA" id="ARBA00023136"/>
    </source>
</evidence>
<dbReference type="Proteomes" id="UP000019202">
    <property type="component" value="Unassembled WGS sequence"/>
</dbReference>
<evidence type="ECO:0000256" key="5">
    <source>
        <dbReference type="ARBA" id="ARBA00022989"/>
    </source>
</evidence>
<feature type="transmembrane region" description="Helical" evidence="7">
    <location>
        <begin position="168"/>
        <end position="187"/>
    </location>
</feature>
<feature type="transmembrane region" description="Helical" evidence="7">
    <location>
        <begin position="288"/>
        <end position="307"/>
    </location>
</feature>
<keyword evidence="9" id="KW-1185">Reference proteome</keyword>
<comment type="subcellular location">
    <subcellularLocation>
        <location evidence="1">Cell membrane</location>
        <topology evidence="1">Multi-pass membrane protein</topology>
    </subcellularLocation>
</comment>
<dbReference type="GO" id="GO:0022857">
    <property type="term" value="F:transmembrane transporter activity"/>
    <property type="evidence" value="ECO:0007669"/>
    <property type="project" value="InterPro"/>
</dbReference>
<dbReference type="Pfam" id="PF07690">
    <property type="entry name" value="MFS_1"/>
    <property type="match status" value="1"/>
</dbReference>
<dbReference type="Gene3D" id="1.20.1250.20">
    <property type="entry name" value="MFS general substrate transporter like domains"/>
    <property type="match status" value="2"/>
</dbReference>
<dbReference type="RefSeq" id="WP_244431816.1">
    <property type="nucleotide sequence ID" value="NZ_CAWLWS010000096.1"/>
</dbReference>
<sequence length="411" mass="45352">MALNRQEHLFLLAMAIGSIGGGIWRPIAIFYLVLVQGLNIVDVGLAMTIGAMIALLITGYPAGLLADRLGPANSTLVGSLLRFSAFPWMLVVSTPWQVAVIVMCVSIGERIYWCANPAAIRVLFPIKNTQMNIFATINSCRNIGLGFGALLSLFFIDKNGISNIIVNLIIWGNTFGYFISGFIIFIITKKAIKGSNQITPNKIQSHKDVTLSFSILKDIKYLIFVFLIGIFLLAGKSIELVLPYYFLIERDLPSWFAAFVFTGLCFGIPCFQQVALKLGDKLGCLKSLAWSGFLQMIAYSIILFIHGEFILQFILIFIVTILLSLAEAILGAQLGIAILIFSRSGYEGRYSAVLQFAFGGATVISPWLFTQFISFSSTFLWINIILYVALAGIGFIFLEKYYNTGNGLIKK</sequence>
<feature type="transmembrane region" description="Helical" evidence="7">
    <location>
        <begin position="221"/>
        <end position="246"/>
    </location>
</feature>
<evidence type="ECO:0000256" key="3">
    <source>
        <dbReference type="ARBA" id="ARBA00022475"/>
    </source>
</evidence>
<evidence type="ECO:0000256" key="4">
    <source>
        <dbReference type="ARBA" id="ARBA00022692"/>
    </source>
</evidence>
<keyword evidence="3" id="KW-1003">Cell membrane</keyword>
<evidence type="ECO:0000256" key="1">
    <source>
        <dbReference type="ARBA" id="ARBA00004651"/>
    </source>
</evidence>
<feature type="transmembrane region" description="Helical" evidence="7">
    <location>
        <begin position="96"/>
        <end position="113"/>
    </location>
</feature>
<proteinExistence type="predicted"/>
<dbReference type="STRING" id="1427518.XSR1_370022"/>
<name>W1J1Q4_9GAMM</name>
<evidence type="ECO:0008006" key="10">
    <source>
        <dbReference type="Google" id="ProtNLM"/>
    </source>
</evidence>
<dbReference type="InterPro" id="IPR050171">
    <property type="entry name" value="MFS_Transporters"/>
</dbReference>
<comment type="caution">
    <text evidence="8">The sequence shown here is derived from an EMBL/GenBank/DDBJ whole genome shotgun (WGS) entry which is preliminary data.</text>
</comment>
<evidence type="ECO:0000256" key="2">
    <source>
        <dbReference type="ARBA" id="ARBA00022448"/>
    </source>
</evidence>
<feature type="transmembrane region" description="Helical" evidence="7">
    <location>
        <begin position="353"/>
        <end position="373"/>
    </location>
</feature>
<feature type="transmembrane region" description="Helical" evidence="7">
    <location>
        <begin position="9"/>
        <end position="34"/>
    </location>
</feature>
<feature type="transmembrane region" description="Helical" evidence="7">
    <location>
        <begin position="379"/>
        <end position="398"/>
    </location>
</feature>
<keyword evidence="6 7" id="KW-0472">Membrane</keyword>
<dbReference type="InterPro" id="IPR011701">
    <property type="entry name" value="MFS"/>
</dbReference>
<evidence type="ECO:0000313" key="8">
    <source>
        <dbReference type="EMBL" id="CDL83806.1"/>
    </source>
</evidence>
<accession>W1J1Q4</accession>
<keyword evidence="5 7" id="KW-1133">Transmembrane helix</keyword>
<feature type="transmembrane region" description="Helical" evidence="7">
    <location>
        <begin position="40"/>
        <end position="60"/>
    </location>
</feature>
<dbReference type="InterPro" id="IPR036259">
    <property type="entry name" value="MFS_trans_sf"/>
</dbReference>
<feature type="transmembrane region" description="Helical" evidence="7">
    <location>
        <begin position="133"/>
        <end position="156"/>
    </location>
</feature>
<gene>
    <name evidence="8" type="ORF">XSR1_370022</name>
</gene>
<organism evidence="8 9">
    <name type="scientific">Xenorhabdus szentirmaii DSM 16338</name>
    <dbReference type="NCBI Taxonomy" id="1427518"/>
    <lineage>
        <taxon>Bacteria</taxon>
        <taxon>Pseudomonadati</taxon>
        <taxon>Pseudomonadota</taxon>
        <taxon>Gammaproteobacteria</taxon>
        <taxon>Enterobacterales</taxon>
        <taxon>Morganellaceae</taxon>
        <taxon>Xenorhabdus</taxon>
    </lineage>
</organism>
<evidence type="ECO:0000313" key="9">
    <source>
        <dbReference type="Proteomes" id="UP000019202"/>
    </source>
</evidence>
<feature type="transmembrane region" description="Helical" evidence="7">
    <location>
        <begin position="313"/>
        <end position="341"/>
    </location>
</feature>
<dbReference type="GO" id="GO:0005886">
    <property type="term" value="C:plasma membrane"/>
    <property type="evidence" value="ECO:0007669"/>
    <property type="project" value="UniProtKB-SubCell"/>
</dbReference>